<dbReference type="RefSeq" id="WP_067557146.1">
    <property type="nucleotide sequence ID" value="NZ_CP016895.1"/>
</dbReference>
<evidence type="ECO:0000256" key="2">
    <source>
        <dbReference type="ARBA" id="ARBA00023136"/>
    </source>
</evidence>
<keyword evidence="2 6" id="KW-0472">Membrane</keyword>
<accession>A0A1B2M243</accession>
<comment type="subcellular location">
    <subcellularLocation>
        <location evidence="6">Cell outer membrane</location>
        <topology evidence="6">Lipid-anchor</topology>
    </subcellularLocation>
</comment>
<evidence type="ECO:0000256" key="5">
    <source>
        <dbReference type="ARBA" id="ARBA00023288"/>
    </source>
</evidence>
<evidence type="ECO:0000256" key="4">
    <source>
        <dbReference type="ARBA" id="ARBA00023237"/>
    </source>
</evidence>
<dbReference type="PANTHER" id="PTHR38098:SF1">
    <property type="entry name" value="LPS-ASSEMBLY LIPOPROTEIN LPTE"/>
    <property type="match status" value="1"/>
</dbReference>
<gene>
    <name evidence="6" type="primary">lptE</name>
    <name evidence="7" type="ORF">BFG52_13210</name>
</gene>
<keyword evidence="4 6" id="KW-0998">Cell outer membrane</keyword>
<dbReference type="InterPro" id="IPR007485">
    <property type="entry name" value="LPS_assembly_LptE"/>
</dbReference>
<dbReference type="AlphaFoldDB" id="A0A1B2M243"/>
<dbReference type="OrthoDB" id="7349153at2"/>
<keyword evidence="1 6" id="KW-0732">Signal</keyword>
<keyword evidence="3 6" id="KW-0564">Palmitate</keyword>
<evidence type="ECO:0000313" key="7">
    <source>
        <dbReference type="EMBL" id="AOA59221.1"/>
    </source>
</evidence>
<dbReference type="KEGG" id="ala:BFG52_13210"/>
<name>A0A1B2M243_9GAMM</name>
<evidence type="ECO:0000256" key="1">
    <source>
        <dbReference type="ARBA" id="ARBA00022729"/>
    </source>
</evidence>
<protein>
    <recommendedName>
        <fullName evidence="6">LPS-assembly lipoprotein LptE</fullName>
    </recommendedName>
</protein>
<dbReference type="HAMAP" id="MF_01186">
    <property type="entry name" value="LPS_assembly_LptE"/>
    <property type="match status" value="1"/>
</dbReference>
<dbReference type="Gene3D" id="3.30.160.150">
    <property type="entry name" value="Lipoprotein like domain"/>
    <property type="match status" value="1"/>
</dbReference>
<comment type="similarity">
    <text evidence="6">Belongs to the LptE lipoprotein family.</text>
</comment>
<dbReference type="EMBL" id="CP016895">
    <property type="protein sequence ID" value="AOA59221.1"/>
    <property type="molecule type" value="Genomic_DNA"/>
</dbReference>
<dbReference type="GO" id="GO:0015920">
    <property type="term" value="P:lipopolysaccharide transport"/>
    <property type="evidence" value="ECO:0007669"/>
    <property type="project" value="TreeGrafter"/>
</dbReference>
<keyword evidence="8" id="KW-1185">Reference proteome</keyword>
<dbReference type="PANTHER" id="PTHR38098">
    <property type="entry name" value="LPS-ASSEMBLY LIPOPROTEIN LPTE"/>
    <property type="match status" value="1"/>
</dbReference>
<dbReference type="GO" id="GO:0001530">
    <property type="term" value="F:lipopolysaccharide binding"/>
    <property type="evidence" value="ECO:0007669"/>
    <property type="project" value="TreeGrafter"/>
</dbReference>
<reference evidence="7 8" key="1">
    <citation type="submission" date="2016-08" db="EMBL/GenBank/DDBJ databases">
        <authorList>
            <person name="Seilhamer J.J."/>
        </authorList>
    </citation>
    <scope>NUCLEOTIDE SEQUENCE [LARGE SCALE GENOMIC DNA]</scope>
    <source>
        <strain evidence="7 8">BRTC-1</strain>
    </source>
</reference>
<keyword evidence="5 6" id="KW-0449">Lipoprotein</keyword>
<dbReference type="Proteomes" id="UP000093391">
    <property type="component" value="Chromosome"/>
</dbReference>
<dbReference type="GO" id="GO:1990351">
    <property type="term" value="C:transporter complex"/>
    <property type="evidence" value="ECO:0007669"/>
    <property type="project" value="TreeGrafter"/>
</dbReference>
<dbReference type="GO" id="GO:0009279">
    <property type="term" value="C:cell outer membrane"/>
    <property type="evidence" value="ECO:0007669"/>
    <property type="project" value="UniProtKB-SubCell"/>
</dbReference>
<comment type="function">
    <text evidence="6">Together with LptD, is involved in the assembly of lipopolysaccharide (LPS) at the surface of the outer membrane. Required for the proper assembly of LptD. Binds LPS and may serve as the LPS recognition site at the outer membrane.</text>
</comment>
<dbReference type="STRING" id="1789224.BFG52_13210"/>
<dbReference type="GO" id="GO:0043165">
    <property type="term" value="P:Gram-negative-bacterium-type cell outer membrane assembly"/>
    <property type="evidence" value="ECO:0007669"/>
    <property type="project" value="UniProtKB-UniRule"/>
</dbReference>
<comment type="subunit">
    <text evidence="6">Component of the lipopolysaccharide transport and assembly complex. Interacts with LptD.</text>
</comment>
<evidence type="ECO:0000313" key="8">
    <source>
        <dbReference type="Proteomes" id="UP000093391"/>
    </source>
</evidence>
<dbReference type="PROSITE" id="PS51257">
    <property type="entry name" value="PROKAR_LIPOPROTEIN"/>
    <property type="match status" value="1"/>
</dbReference>
<evidence type="ECO:0000256" key="6">
    <source>
        <dbReference type="HAMAP-Rule" id="MF_01186"/>
    </source>
</evidence>
<evidence type="ECO:0000256" key="3">
    <source>
        <dbReference type="ARBA" id="ARBA00023139"/>
    </source>
</evidence>
<proteinExistence type="inferred from homology"/>
<organism evidence="7 8">
    <name type="scientific">Acinetobacter larvae</name>
    <dbReference type="NCBI Taxonomy" id="1789224"/>
    <lineage>
        <taxon>Bacteria</taxon>
        <taxon>Pseudomonadati</taxon>
        <taxon>Pseudomonadota</taxon>
        <taxon>Gammaproteobacteria</taxon>
        <taxon>Moraxellales</taxon>
        <taxon>Moraxellaceae</taxon>
        <taxon>Acinetobacter</taxon>
    </lineage>
</organism>
<sequence>MHFVQRIAAIVITLGLSASMVGCAGFHLKGTSATTAPLSYSKLQLALPADARPLEKRLSVDLTAAGIQMTAAEDAYVLRILEYQPRRLELSGKLVETLLRLSVTFQIEDRQGRLITEPRTVMANRSYQYDVATVNTEDQQNRYLQQVLIDDIARQITHQVVNNRLPKAQGTLPSFAEQVQQEQK</sequence>